<accession>A0ABN7VWM4</accession>
<evidence type="ECO:0000313" key="2">
    <source>
        <dbReference type="EMBL" id="CAG8803871.1"/>
    </source>
</evidence>
<name>A0ABN7VWM4_GIGMA</name>
<comment type="caution">
    <text evidence="2">The sequence shown here is derived from an EMBL/GenBank/DDBJ whole genome shotgun (WGS) entry which is preliminary data.</text>
</comment>
<proteinExistence type="predicted"/>
<evidence type="ECO:0000256" key="1">
    <source>
        <dbReference type="SAM" id="MobiDB-lite"/>
    </source>
</evidence>
<evidence type="ECO:0000313" key="3">
    <source>
        <dbReference type="Proteomes" id="UP000789901"/>
    </source>
</evidence>
<protein>
    <submittedName>
        <fullName evidence="2">8563_t:CDS:1</fullName>
    </submittedName>
</protein>
<sequence length="177" mass="20014">MPLQEEKTYEKMNMTKYSNKTWQNGKKNKTSMTLNNSTITQPLEVTETIQELPKSTNNSELMLDTTLQLEQIEEQDTTRGSLEINTQVTNPLQGRIDDDTLHKKTQTQATIEFLDKKIDQVTIGLNPNTNSSEMELIDLIENRLMSPQVTEAGAPDPKVNTSVQQEAPEGTPILVYM</sequence>
<dbReference type="Proteomes" id="UP000789901">
    <property type="component" value="Unassembled WGS sequence"/>
</dbReference>
<gene>
    <name evidence="2" type="ORF">GMARGA_LOCUS23738</name>
</gene>
<feature type="region of interest" description="Disordered" evidence="1">
    <location>
        <begin position="152"/>
        <end position="171"/>
    </location>
</feature>
<organism evidence="2 3">
    <name type="scientific">Gigaspora margarita</name>
    <dbReference type="NCBI Taxonomy" id="4874"/>
    <lineage>
        <taxon>Eukaryota</taxon>
        <taxon>Fungi</taxon>
        <taxon>Fungi incertae sedis</taxon>
        <taxon>Mucoromycota</taxon>
        <taxon>Glomeromycotina</taxon>
        <taxon>Glomeromycetes</taxon>
        <taxon>Diversisporales</taxon>
        <taxon>Gigasporaceae</taxon>
        <taxon>Gigaspora</taxon>
    </lineage>
</organism>
<dbReference type="EMBL" id="CAJVQB010024307">
    <property type="protein sequence ID" value="CAG8803871.1"/>
    <property type="molecule type" value="Genomic_DNA"/>
</dbReference>
<keyword evidence="3" id="KW-1185">Reference proteome</keyword>
<reference evidence="2 3" key="1">
    <citation type="submission" date="2021-06" db="EMBL/GenBank/DDBJ databases">
        <authorList>
            <person name="Kallberg Y."/>
            <person name="Tangrot J."/>
            <person name="Rosling A."/>
        </authorList>
    </citation>
    <scope>NUCLEOTIDE SEQUENCE [LARGE SCALE GENOMIC DNA]</scope>
    <source>
        <strain evidence="2 3">120-4 pot B 10/14</strain>
    </source>
</reference>